<proteinExistence type="predicted"/>
<name>A0A073KCM3_9BACI</name>
<protein>
    <submittedName>
        <fullName evidence="1">Uncharacterized protein</fullName>
    </submittedName>
</protein>
<comment type="caution">
    <text evidence="1">The sequence shown here is derived from an EMBL/GenBank/DDBJ whole genome shotgun (WGS) entry which is preliminary data.</text>
</comment>
<evidence type="ECO:0000313" key="1">
    <source>
        <dbReference type="EMBL" id="KEK24989.1"/>
    </source>
</evidence>
<keyword evidence="2" id="KW-1185">Reference proteome</keyword>
<dbReference type="AlphaFoldDB" id="A0A073KCM3"/>
<dbReference type="EMBL" id="JOTM01000003">
    <property type="protein sequence ID" value="KEK24989.1"/>
    <property type="molecule type" value="Genomic_DNA"/>
</dbReference>
<dbReference type="eggNOG" id="ENOG502ZFIU">
    <property type="taxonomic scope" value="Bacteria"/>
</dbReference>
<evidence type="ECO:0000313" key="2">
    <source>
        <dbReference type="Proteomes" id="UP000027778"/>
    </source>
</evidence>
<reference evidence="1 2" key="1">
    <citation type="submission" date="2014-06" db="EMBL/GenBank/DDBJ databases">
        <title>Draft genome sequence of Bacillus gaemokensis JCM 15801 (MCCC 1A00707).</title>
        <authorList>
            <person name="Lai Q."/>
            <person name="Liu Y."/>
            <person name="Shao Z."/>
        </authorList>
    </citation>
    <scope>NUCLEOTIDE SEQUENCE [LARGE SCALE GENOMIC DNA]</scope>
    <source>
        <strain evidence="1 2">JCM 15801</strain>
    </source>
</reference>
<dbReference type="Proteomes" id="UP000027778">
    <property type="component" value="Unassembled WGS sequence"/>
</dbReference>
<organism evidence="1 2">
    <name type="scientific">Bacillus gaemokensis</name>
    <dbReference type="NCBI Taxonomy" id="574375"/>
    <lineage>
        <taxon>Bacteria</taxon>
        <taxon>Bacillati</taxon>
        <taxon>Bacillota</taxon>
        <taxon>Bacilli</taxon>
        <taxon>Bacillales</taxon>
        <taxon>Bacillaceae</taxon>
        <taxon>Bacillus</taxon>
        <taxon>Bacillus cereus group</taxon>
    </lineage>
</organism>
<sequence length="397" mass="45478">MKKLLFVILGIILITALVYFFFFSNSNVDLISEEDIQKKDFLKDKQAVVYLSSTADQDMDGQGISFAVFIDENGKARGYKMNGLELGGIGVSENKKELLLESKNRLKIVGENFRDFKVKYQHTGDQRVYLKKNDLFVNIYNSGNNIETGGYNSNVVYGNKKGIHKGNIPHYLMSSGVDEETVLIITEDIDKKEYSLKKLTFNDLKMKIEDVRAIDLDKNMSYSSYSSVLSDSKFYYNVLVENDSTVKGKVYLLRIDKTTLKQELILMSSEEDSTASIPFTKNNSAYLYNNELYFINGLGEVTTFNTQTNSVNIKFKIDYHVTDGVRYNEQTFFKGDQLYVLRYDANRKNKYYMENYSLKNGKKIKETEVTGMEEIVNSVRGGKSIYAYDFKVLGSKN</sequence>
<dbReference type="OrthoDB" id="2573204at2"/>
<dbReference type="RefSeq" id="WP_033673650.1">
    <property type="nucleotide sequence ID" value="NZ_JOTM01000003.1"/>
</dbReference>
<accession>A0A073KCM3</accession>
<gene>
    <name evidence="1" type="ORF">BAGA_17950</name>
</gene>